<sequence length="1155" mass="125293">MISVKKLFFTVGLGVACLLQVHAQYSFETPEWFRVDRALPLVDLDTKVDILVSDHEAHPNDGLDDSLGIANAFQAAKLIANSGNPVRIVFEAGTYDFSPTDATTHALKLNYGRYIELDGTGAKIMMHNPKVGFLSMYDARHMIVKGFEVDYDPLPYTEGKVLSVDPVNKRFVMKVTAGVPYPDEDHITSAPERWGMLKTANGMLKDGASNLLNIDTAYQLNADTFQIVFKQQVHIDQVEVNDYYVQIARHNGRTIFQSNSGEQVTFLNTKSYSSPAGSYNTFHHKEWSMIDCKILIKPGRVHSANADCIHISGGIIGPWVQGCRFEGQSDDAVNMKYASLTITEVESPTQMKVGFSSKLFVGDTVSFFNPRDGALIERVGLVDTVHNLGSNSYRIFLSSPVYLSNFNTDNSGDRAYLDTKACESFVFRDDTIRNSRRYGMLLQNGYGVIEDCLFENLSGCAIRMENGVDWKEGFVAHDIEIKNNTFTNCGFDAKFNEDEHGISATISTMIAKLGDGACDPWCGSAMSDWDGFHNIRIAGNTFNYNIGSINFNNLKSEYLPDLDLVDGFSTFKVGLDSVFKDILQGTLSYSATSSETSIATVSIVSDSVQIVSIGDGLTKINVTADDGNGGTATSGFWLSASGGISATRIFQGSGGKYWNIPANWQDDMTPSIGESARIDADSSLVTQPYSLSQLYNATSSSSTILNGGSLLTIDNKDRYTIPGILNNSSTGARFKLDVPVDIRNSIDNNAVYISNNGSNDNIIEFGEKGTLTLNATTLLSTNGSTSSHVFEFNGTLNGVKNLTFGSSTTSVFGSTSDNSGFNADLVFWGNADVTVNMQDDATFLNTDQKIQINGHNSNMTVNAANCLDGNISIASTHTFNLSINENQSDLDRLFFSSTGKLVLNLDSAVSLVHFEDNSAANWSTGAVEINGFQNGVIRFGSSAGGLTATQLSQITIGGVSPTIDSDGYLTMPASRIGQIVTAIIVEDKTVMVNESFQLDLLDVFEDLNEPDVVYELTLGNSEIISAKVDNSMLIVTGQKEGRETLTLLAEKEGGTRAKISFAVNVAAPLSSDDQMGSTVLYPNPFSGDFLNLKGLGTTASELRVCDLAGTVWTTLKVDRQKEAKIPFGGAPSGMYLIEIIDADGVVQKTFRAIKR</sequence>
<accession>A0ABY6D1M7</accession>
<dbReference type="SMART" id="SM00710">
    <property type="entry name" value="PbH1"/>
    <property type="match status" value="5"/>
</dbReference>
<protein>
    <submittedName>
        <fullName evidence="1">T9SS type A sorting domain-containing protein</fullName>
    </submittedName>
</protein>
<dbReference type="InterPro" id="IPR026444">
    <property type="entry name" value="Secre_tail"/>
</dbReference>
<evidence type="ECO:0000313" key="1">
    <source>
        <dbReference type="EMBL" id="UXX80069.1"/>
    </source>
</evidence>
<gene>
    <name evidence="1" type="ORF">N7E81_02980</name>
</gene>
<organism evidence="1 2">
    <name type="scientific">Reichenbachiella carrageenanivorans</name>
    <dbReference type="NCBI Taxonomy" id="2979869"/>
    <lineage>
        <taxon>Bacteria</taxon>
        <taxon>Pseudomonadati</taxon>
        <taxon>Bacteroidota</taxon>
        <taxon>Cytophagia</taxon>
        <taxon>Cytophagales</taxon>
        <taxon>Reichenbachiellaceae</taxon>
        <taxon>Reichenbachiella</taxon>
    </lineage>
</organism>
<dbReference type="InterPro" id="IPR011050">
    <property type="entry name" value="Pectin_lyase_fold/virulence"/>
</dbReference>
<dbReference type="InterPro" id="IPR006626">
    <property type="entry name" value="PbH1"/>
</dbReference>
<keyword evidence="2" id="KW-1185">Reference proteome</keyword>
<dbReference type="EMBL" id="CP106735">
    <property type="protein sequence ID" value="UXX80069.1"/>
    <property type="molecule type" value="Genomic_DNA"/>
</dbReference>
<proteinExistence type="predicted"/>
<dbReference type="NCBIfam" id="TIGR04183">
    <property type="entry name" value="Por_Secre_tail"/>
    <property type="match status" value="1"/>
</dbReference>
<dbReference type="Proteomes" id="UP001062165">
    <property type="component" value="Chromosome"/>
</dbReference>
<evidence type="ECO:0000313" key="2">
    <source>
        <dbReference type="Proteomes" id="UP001062165"/>
    </source>
</evidence>
<dbReference type="PROSITE" id="PS51257">
    <property type="entry name" value="PROKAR_LIPOPROTEIN"/>
    <property type="match status" value="1"/>
</dbReference>
<dbReference type="RefSeq" id="WP_263051799.1">
    <property type="nucleotide sequence ID" value="NZ_CP106735.1"/>
</dbReference>
<name>A0ABY6D1M7_9BACT</name>
<reference evidence="1" key="1">
    <citation type="submission" date="2022-10" db="EMBL/GenBank/DDBJ databases">
        <title>Comparative genomics and taxonomic characterization of three novel marine species of genus Reichenbachiella exhibiting antioxidant and polysaccharide degradation activities.</title>
        <authorList>
            <person name="Muhammad N."/>
            <person name="Lee Y.-J."/>
            <person name="Ko J."/>
            <person name="Kim S.-G."/>
        </authorList>
    </citation>
    <scope>NUCLEOTIDE SEQUENCE</scope>
    <source>
        <strain evidence="1">Wsw4-B4</strain>
    </source>
</reference>
<dbReference type="SUPFAM" id="SSF51126">
    <property type="entry name" value="Pectin lyase-like"/>
    <property type="match status" value="1"/>
</dbReference>